<dbReference type="PANTHER" id="PTHR37535">
    <property type="entry name" value="FLUG DOMAIN PROTEIN"/>
    <property type="match status" value="1"/>
</dbReference>
<accession>A0A9W9G596</accession>
<name>A0A9W9G596_9EURO</name>
<sequence length="1133" mass="130423">MGRKLFFAQRDKVAKEKRRKHLEQSGYVFGSHANEDAIRDKDKRIPKTKKVYKQHAELWKDFLEQNGIRDYDNCPGSKAPDHQLIKEFLRWYIHSTRGRLSKNGRPVVKSVVSCAERFFGGLEEDMQISVGLVDRKEIFNYELALSTKQWIKRSLTAEGTIENINSPNKSFTRKDFIRTVSSLWQTDHHRFIPGLLKVIILLALQLYLFTGARIGAFIPSHEDKMQRGLRYKHIDLVLFPSSTVPWKVEWRVNQVWLKNNRDPNYTVFGIGIRDTKRPQFAAGYILLALALEHGALFGINTVEDLAQYDLSSGPIPLRWKDEYLEKPVLRNVTADGPQDIPLTKDAFGECLGRVLAAAGYTERPKVHEIRKHLGKKIEGELLENCSRRADWLIPGTEKKYGSALVSQIYGHKGPGTYPKDYLLHCSSIDTVSAVLDEKEQSDHIEYFQGFDRFYEPGLPGELPAQIEESILEKPELLEIRSRIEHLESQNHDKELIKAERMDYKKLLVRHRLVELKEYQTRWVQERRDRKILNRGKEEPMAVGNDVSTRAQALVMPEISRIATLMSCTKELSFEEMLLFVQDLKTQCSRDFSVVYLPSESPIHGLCPARSCQKEIASLKKSERSAHIHECVRHEMALDLQVSESEMRFCYECMKWFLSCQWRDHCTSHLQSWRTQHCEVIIYRHTVIRPGYCPFCLPKTDLLPEDRLQYWLRTDNLKRHIEEEHLPEIQWPTTKPICGCTQTFENDHGLRHHLHDVHGLNKAIWLNPKPPRKRKRVCKAELQTEPGERPKKPRFYRYPPPRHEHEHQLSDKIFLPVPTFHSFVAEYPDQYYCSSLRGSPSEGSKSSSVVSCLSAASSPLSSRPTTPGLEVIDPRILEPSEIDKEQARQPYDQTSMQPNSLKISLDKQEIKIKPFGDATGSQSPVQSLSVQPNIGLEINDPRTLDPSDLHAEGARRPCGHVASQLNSLMVCPSEVETKPVSLSGTTQAEYSPTCFVTSEANEQQKVLREDCPTSTSASDETVPAEHEYDYPIHNQIEVGDENLPHFDEAPVTRSRGRLTRAKARSQSHHPDHKLRQRLNTKETQKLRQLKSQNLTLRQIGIHFADVDTAFLRHVWMDIKPSQRCTRSRTNRMGG</sequence>
<organism evidence="2 3">
    <name type="scientific">Penicillium alfredii</name>
    <dbReference type="NCBI Taxonomy" id="1506179"/>
    <lineage>
        <taxon>Eukaryota</taxon>
        <taxon>Fungi</taxon>
        <taxon>Dikarya</taxon>
        <taxon>Ascomycota</taxon>
        <taxon>Pezizomycotina</taxon>
        <taxon>Eurotiomycetes</taxon>
        <taxon>Eurotiomycetidae</taxon>
        <taxon>Eurotiales</taxon>
        <taxon>Aspergillaceae</taxon>
        <taxon>Penicillium</taxon>
    </lineage>
</organism>
<evidence type="ECO:0000256" key="1">
    <source>
        <dbReference type="SAM" id="MobiDB-lite"/>
    </source>
</evidence>
<evidence type="ECO:0000313" key="3">
    <source>
        <dbReference type="Proteomes" id="UP001141434"/>
    </source>
</evidence>
<protein>
    <submittedName>
        <fullName evidence="2">Uncharacterized protein</fullName>
    </submittedName>
</protein>
<dbReference type="InterPro" id="IPR021842">
    <property type="entry name" value="DUF3435"/>
</dbReference>
<dbReference type="OrthoDB" id="5400577at2759"/>
<reference evidence="2" key="2">
    <citation type="journal article" date="2023" name="IMA Fungus">
        <title>Comparative genomic study of the Penicillium genus elucidates a diverse pangenome and 15 lateral gene transfer events.</title>
        <authorList>
            <person name="Petersen C."/>
            <person name="Sorensen T."/>
            <person name="Nielsen M.R."/>
            <person name="Sondergaard T.E."/>
            <person name="Sorensen J.L."/>
            <person name="Fitzpatrick D.A."/>
            <person name="Frisvad J.C."/>
            <person name="Nielsen K.L."/>
        </authorList>
    </citation>
    <scope>NUCLEOTIDE SEQUENCE</scope>
    <source>
        <strain evidence="2">IBT 34128</strain>
    </source>
</reference>
<dbReference type="Pfam" id="PF11917">
    <property type="entry name" value="DUF3435"/>
    <property type="match status" value="1"/>
</dbReference>
<feature type="region of interest" description="Disordered" evidence="1">
    <location>
        <begin position="855"/>
        <end position="896"/>
    </location>
</feature>
<evidence type="ECO:0000313" key="2">
    <source>
        <dbReference type="EMBL" id="KAJ5111905.1"/>
    </source>
</evidence>
<dbReference type="PANTHER" id="PTHR37535:SF3">
    <property type="entry name" value="FLUG DOMAIN-CONTAINING PROTEIN"/>
    <property type="match status" value="1"/>
</dbReference>
<comment type="caution">
    <text evidence="2">The sequence shown here is derived from an EMBL/GenBank/DDBJ whole genome shotgun (WGS) entry which is preliminary data.</text>
</comment>
<gene>
    <name evidence="2" type="ORF">NUU61_001535</name>
</gene>
<feature type="compositionally biased region" description="Basic residues" evidence="1">
    <location>
        <begin position="1053"/>
        <end position="1077"/>
    </location>
</feature>
<dbReference type="Proteomes" id="UP001141434">
    <property type="component" value="Unassembled WGS sequence"/>
</dbReference>
<proteinExistence type="predicted"/>
<dbReference type="GeneID" id="81391285"/>
<reference evidence="2" key="1">
    <citation type="submission" date="2022-11" db="EMBL/GenBank/DDBJ databases">
        <authorList>
            <person name="Petersen C."/>
        </authorList>
    </citation>
    <scope>NUCLEOTIDE SEQUENCE</scope>
    <source>
        <strain evidence="2">IBT 34128</strain>
    </source>
</reference>
<keyword evidence="3" id="KW-1185">Reference proteome</keyword>
<feature type="compositionally biased region" description="Basic and acidic residues" evidence="1">
    <location>
        <begin position="871"/>
        <end position="886"/>
    </location>
</feature>
<dbReference type="EMBL" id="JAPMSZ010000002">
    <property type="protein sequence ID" value="KAJ5111905.1"/>
    <property type="molecule type" value="Genomic_DNA"/>
</dbReference>
<feature type="region of interest" description="Disordered" evidence="1">
    <location>
        <begin position="1039"/>
        <end position="1078"/>
    </location>
</feature>
<dbReference type="RefSeq" id="XP_056515384.1">
    <property type="nucleotide sequence ID" value="XM_056652117.1"/>
</dbReference>
<dbReference type="AlphaFoldDB" id="A0A9W9G596"/>
<feature type="region of interest" description="Disordered" evidence="1">
    <location>
        <begin position="1005"/>
        <end position="1026"/>
    </location>
</feature>